<gene>
    <name evidence="1" type="ORF">MRATA1EN22A_LOCUS17663</name>
</gene>
<accession>A0AC59ZFF0</accession>
<name>A0AC59ZFF0_RANTA</name>
<dbReference type="EMBL" id="OX596112">
    <property type="protein sequence ID" value="CAN0400153.1"/>
    <property type="molecule type" value="Genomic_DNA"/>
</dbReference>
<proteinExistence type="predicted"/>
<evidence type="ECO:0000313" key="1">
    <source>
        <dbReference type="EMBL" id="CAN0400153.1"/>
    </source>
</evidence>
<reference evidence="1" key="2">
    <citation type="submission" date="2025-03" db="EMBL/GenBank/DDBJ databases">
        <authorList>
            <consortium name="ELIXIR-Norway"/>
            <consortium name="Elixir Norway"/>
        </authorList>
    </citation>
    <scope>NUCLEOTIDE SEQUENCE</scope>
</reference>
<reference evidence="1" key="1">
    <citation type="submission" date="2023-05" db="EMBL/GenBank/DDBJ databases">
        <authorList>
            <consortium name="ELIXIR-Norway"/>
        </authorList>
    </citation>
    <scope>NUCLEOTIDE SEQUENCE</scope>
</reference>
<organism evidence="1 2">
    <name type="scientific">Rangifer tarandus platyrhynchus</name>
    <name type="common">Svalbard reindeer</name>
    <dbReference type="NCBI Taxonomy" id="3082113"/>
    <lineage>
        <taxon>Eukaryota</taxon>
        <taxon>Metazoa</taxon>
        <taxon>Chordata</taxon>
        <taxon>Craniata</taxon>
        <taxon>Vertebrata</taxon>
        <taxon>Euteleostomi</taxon>
        <taxon>Mammalia</taxon>
        <taxon>Eutheria</taxon>
        <taxon>Laurasiatheria</taxon>
        <taxon>Artiodactyla</taxon>
        <taxon>Ruminantia</taxon>
        <taxon>Pecora</taxon>
        <taxon>Cervidae</taxon>
        <taxon>Odocoileinae</taxon>
        <taxon>Rangifer</taxon>
    </lineage>
</organism>
<dbReference type="Proteomes" id="UP001162501">
    <property type="component" value="Chromosome 28"/>
</dbReference>
<protein>
    <submittedName>
        <fullName evidence="1">Uncharacterized protein</fullName>
    </submittedName>
</protein>
<evidence type="ECO:0000313" key="2">
    <source>
        <dbReference type="Proteomes" id="UP001162501"/>
    </source>
</evidence>
<sequence length="77" mass="8565">MGRGAGPDVHFGRALGRDLLPPGGRARHSPPGEDRLLLHAVLPSRGSRRYGAKRLEVFSKLHQTNLRESRLLQECSR</sequence>